<dbReference type="GO" id="GO:0006281">
    <property type="term" value="P:DNA repair"/>
    <property type="evidence" value="ECO:0007669"/>
    <property type="project" value="InterPro"/>
</dbReference>
<feature type="region of interest" description="Disordered" evidence="1">
    <location>
        <begin position="1254"/>
        <end position="1296"/>
    </location>
</feature>
<dbReference type="InterPro" id="IPR029312">
    <property type="entry name" value="FANCI_HD2"/>
</dbReference>
<dbReference type="Pfam" id="PF14678">
    <property type="entry name" value="FANCI_S4"/>
    <property type="match status" value="1"/>
</dbReference>
<dbReference type="PANTHER" id="PTHR21818:SF0">
    <property type="entry name" value="FANCONI ANEMIA GROUP I PROTEIN"/>
    <property type="match status" value="1"/>
</dbReference>
<dbReference type="EMBL" id="MCFD01000003">
    <property type="protein sequence ID" value="ORX72413.1"/>
    <property type="molecule type" value="Genomic_DNA"/>
</dbReference>
<feature type="domain" description="FANCI solenoid 2" evidence="3">
    <location>
        <begin position="371"/>
        <end position="508"/>
    </location>
</feature>
<evidence type="ECO:0000313" key="7">
    <source>
        <dbReference type="EMBL" id="ORX72413.1"/>
    </source>
</evidence>
<feature type="domain" description="FANCI solenoid 1" evidence="2">
    <location>
        <begin position="106"/>
        <end position="273"/>
    </location>
</feature>
<dbReference type="PANTHER" id="PTHR21818">
    <property type="entry name" value="BC025462 PROTEIN"/>
    <property type="match status" value="1"/>
</dbReference>
<feature type="compositionally biased region" description="Acidic residues" evidence="1">
    <location>
        <begin position="1258"/>
        <end position="1273"/>
    </location>
</feature>
<evidence type="ECO:0000259" key="3">
    <source>
        <dbReference type="Pfam" id="PF14676"/>
    </source>
</evidence>
<dbReference type="OrthoDB" id="195089at2759"/>
<dbReference type="InterPro" id="IPR029315">
    <property type="entry name" value="FANCI_S2"/>
</dbReference>
<evidence type="ECO:0000259" key="5">
    <source>
        <dbReference type="Pfam" id="PF14679"/>
    </source>
</evidence>
<feature type="region of interest" description="Disordered" evidence="1">
    <location>
        <begin position="1168"/>
        <end position="1189"/>
    </location>
</feature>
<dbReference type="Pfam" id="PF14676">
    <property type="entry name" value="FANCI_S2"/>
    <property type="match status" value="1"/>
</dbReference>
<dbReference type="InterPro" id="IPR029310">
    <property type="entry name" value="FANCI_HD1"/>
</dbReference>
<organism evidence="7 8">
    <name type="scientific">Linderina pennispora</name>
    <dbReference type="NCBI Taxonomy" id="61395"/>
    <lineage>
        <taxon>Eukaryota</taxon>
        <taxon>Fungi</taxon>
        <taxon>Fungi incertae sedis</taxon>
        <taxon>Zoopagomycota</taxon>
        <taxon>Kickxellomycotina</taxon>
        <taxon>Kickxellomycetes</taxon>
        <taxon>Kickxellales</taxon>
        <taxon>Kickxellaceae</taxon>
        <taxon>Linderina</taxon>
    </lineage>
</organism>
<keyword evidence="8" id="KW-1185">Reference proteome</keyword>
<feature type="domain" description="FANCI solenoid 4" evidence="4">
    <location>
        <begin position="1007"/>
        <end position="1240"/>
    </location>
</feature>
<dbReference type="InterPro" id="IPR029314">
    <property type="entry name" value="FANCI_S4"/>
</dbReference>
<proteinExistence type="predicted"/>
<dbReference type="RefSeq" id="XP_040745837.1">
    <property type="nucleotide sequence ID" value="XM_040886918.1"/>
</dbReference>
<evidence type="ECO:0000259" key="6">
    <source>
        <dbReference type="Pfam" id="PF14680"/>
    </source>
</evidence>
<dbReference type="Pfam" id="PF14679">
    <property type="entry name" value="FANCI_HD1"/>
    <property type="match status" value="1"/>
</dbReference>
<feature type="domain" description="FANCI helical" evidence="5">
    <location>
        <begin position="279"/>
        <end position="362"/>
    </location>
</feature>
<evidence type="ECO:0000256" key="1">
    <source>
        <dbReference type="SAM" id="MobiDB-lite"/>
    </source>
</evidence>
<dbReference type="InterPro" id="IPR026171">
    <property type="entry name" value="FANCI"/>
</dbReference>
<accession>A0A1Y1WFW4</accession>
<name>A0A1Y1WFW4_9FUNG</name>
<comment type="caution">
    <text evidence="7">The sequence shown here is derived from an EMBL/GenBank/DDBJ whole genome shotgun (WGS) entry which is preliminary data.</text>
</comment>
<dbReference type="GeneID" id="63803566"/>
<dbReference type="InterPro" id="IPR029308">
    <property type="entry name" value="FANCI_S1"/>
</dbReference>
<evidence type="ECO:0000259" key="4">
    <source>
        <dbReference type="Pfam" id="PF14678"/>
    </source>
</evidence>
<evidence type="ECO:0000259" key="2">
    <source>
        <dbReference type="Pfam" id="PF14675"/>
    </source>
</evidence>
<protein>
    <recommendedName>
        <fullName evidence="9">FANCI solenoid 4 domain-containing protein</fullName>
    </recommendedName>
</protein>
<evidence type="ECO:0000313" key="8">
    <source>
        <dbReference type="Proteomes" id="UP000193922"/>
    </source>
</evidence>
<feature type="compositionally biased region" description="Basic residues" evidence="1">
    <location>
        <begin position="1175"/>
        <end position="1188"/>
    </location>
</feature>
<gene>
    <name evidence="7" type="ORF">DL89DRAFT_265971</name>
</gene>
<feature type="domain" description="FANCI helical" evidence="6">
    <location>
        <begin position="553"/>
        <end position="706"/>
    </location>
</feature>
<sequence>MATEVNSETAALLLTLGREKDYTALGEHLSGLEDKVIYSLTENDLENDSSGTALTMAMFRGSSALIEQGSLERGQSVLGSIVSACVGGICDEGADQEDNKRWTAVSDKLLEVLPQLSPRSIIDVAFRILAELRARGSVPSPLTNFLPMLLDTLGLIGAVEIGLGAATGGGSEGSSAYWVESACSYRWDPKCSVAVCALLREIVLSEQLVGTLREVELTELPAMVYQLLLFARNGYRQEIIGGIFSVFDALEVEGGRELADIEGTVMLHISYSIKQDLDLGSAVVAYAKEINGVSRSLSTFSFACLLSLARIHRFEETITGFLRTTVIKSIHDSLVLDTTSWIRPYLPAITLDAQSLFKTVVARTSYGWDQVTQSFIHLCLGLIESAASKRSNYSAQACSRVHSICVNSLRSAFKMHEFVRSEVIGQILHRVAFQNDSHTVCLDLLGKLVEDDPDAVMDVFDSISVLDAQTYCRSLVDEAPFRSSLLLVIRKILFAHNIEDRHKALAGLFAMIAEFSEAAQECDLLSSVLLEMVGLLRRCFTQQAEVPSSAVEFAKYYEGNGGFDSPINIQKCLNPSTHKSAMPIGSFLQCYGKLTSAQADLLGQNEAGSSKFATVANESCDQLRDLCARFAKAEMEDFELDPTGDYSISSPSTLRNHNTIRLVIGCLDSCFEYVAMHSVRGNCSCTIDNPDIALQLYMKYARFADTLCTRCLDDKNKRIITHPAELSLVTIESAIGLLQLILPDRQRQDDEQHPMNEIHGHDWFVERAGRAITWSASQPLVRHLLETALLRIPGARVEQVLELAYTVYSGVIIHTASECDDMPAYLKPKQAKGRTTMILSCEVLAACASTLKDRNLLGLLAFAILNPSAVCFSQTTTPSRPQMARAAAALVASLQRSRPIATKDVVVVIGVIQGLNEWLVAELPGLDGSDQQHTYAALNRLARWTASLLGGELPSDLGLLKALFSLITAVQAHLQPADTALAQYSADTQPAAANDQTDAAELGEISHFGEDVDDEAMDQDDLDLFLPRTFAPLLTLLAGWVRNELHTINWAAGQLSRCVGTEADGHDDPEVVGSIHAERRICLRLHSLASIICSLFERSLATTSDLPVRIFLDLLRALDQLTRSKLAIPLLPITESYINILEFVCSDLTIRFYDTVVLRYGKDSAPVQADEKEKGKKKKEKGGRTKSRVTRDSALVSNVVYQIEMTEKHVNQLGAKFKTPLAHYLKRSTARDFRIHRNALPAMQPPMFGEDCTAAAGQEEEEEEVLVSDDSEAGTEMLGAMDSADDDSHQSKRIRV</sequence>
<dbReference type="GO" id="GO:0070182">
    <property type="term" value="F:DNA polymerase binding"/>
    <property type="evidence" value="ECO:0007669"/>
    <property type="project" value="TreeGrafter"/>
</dbReference>
<dbReference type="Pfam" id="PF14680">
    <property type="entry name" value="FANCI_HD2"/>
    <property type="match status" value="1"/>
</dbReference>
<dbReference type="Proteomes" id="UP000193922">
    <property type="component" value="Unassembled WGS sequence"/>
</dbReference>
<dbReference type="STRING" id="61395.A0A1Y1WFW4"/>
<dbReference type="Pfam" id="PF14675">
    <property type="entry name" value="FANCI_S1"/>
    <property type="match status" value="1"/>
</dbReference>
<evidence type="ECO:0008006" key="9">
    <source>
        <dbReference type="Google" id="ProtNLM"/>
    </source>
</evidence>
<reference evidence="7 8" key="1">
    <citation type="submission" date="2016-07" db="EMBL/GenBank/DDBJ databases">
        <title>Pervasive Adenine N6-methylation of Active Genes in Fungi.</title>
        <authorList>
            <consortium name="DOE Joint Genome Institute"/>
            <person name="Mondo S.J."/>
            <person name="Dannebaum R.O."/>
            <person name="Kuo R.C."/>
            <person name="Labutti K."/>
            <person name="Haridas S."/>
            <person name="Kuo A."/>
            <person name="Salamov A."/>
            <person name="Ahrendt S.R."/>
            <person name="Lipzen A."/>
            <person name="Sullivan W."/>
            <person name="Andreopoulos W.B."/>
            <person name="Clum A."/>
            <person name="Lindquist E."/>
            <person name="Daum C."/>
            <person name="Ramamoorthy G.K."/>
            <person name="Gryganskyi A."/>
            <person name="Culley D."/>
            <person name="Magnuson J.K."/>
            <person name="James T.Y."/>
            <person name="O'Malley M.A."/>
            <person name="Stajich J.E."/>
            <person name="Spatafora J.W."/>
            <person name="Visel A."/>
            <person name="Grigoriev I.V."/>
        </authorList>
    </citation>
    <scope>NUCLEOTIDE SEQUENCE [LARGE SCALE GENOMIC DNA]</scope>
    <source>
        <strain evidence="7 8">ATCC 12442</strain>
    </source>
</reference>